<reference evidence="8" key="1">
    <citation type="submission" date="2023-05" db="EMBL/GenBank/DDBJ databases">
        <title>Whole genome sequence of Commensalibacter sp.</title>
        <authorList>
            <person name="Charoenyingcharoen P."/>
            <person name="Yukphan P."/>
        </authorList>
    </citation>
    <scope>NUCLEOTIDE SEQUENCE</scope>
    <source>
        <strain evidence="8">TBRC 10068</strain>
    </source>
</reference>
<evidence type="ECO:0000313" key="9">
    <source>
        <dbReference type="Proteomes" id="UP001431775"/>
    </source>
</evidence>
<keyword evidence="4 8" id="KW-0489">Methyltransferase</keyword>
<dbReference type="InterPro" id="IPR003043">
    <property type="entry name" value="Uropor_MeTrfase_CS"/>
</dbReference>
<keyword evidence="9" id="KW-1185">Reference proteome</keyword>
<evidence type="ECO:0000256" key="6">
    <source>
        <dbReference type="ARBA" id="ARBA00022691"/>
    </source>
</evidence>
<dbReference type="GO" id="GO:0046026">
    <property type="term" value="F:precorrin-4 C11-methyltransferase activity"/>
    <property type="evidence" value="ECO:0007669"/>
    <property type="project" value="UniProtKB-EC"/>
</dbReference>
<dbReference type="CDD" id="cd11641">
    <property type="entry name" value="Precorrin-4_C11-MT"/>
    <property type="match status" value="1"/>
</dbReference>
<name>A0ABT6Q8E8_9PROT</name>
<dbReference type="InterPro" id="IPR035996">
    <property type="entry name" value="4pyrrol_Methylase_sf"/>
</dbReference>
<organism evidence="8 9">
    <name type="scientific">Commensalibacter nepenthis</name>
    <dbReference type="NCBI Taxonomy" id="3043872"/>
    <lineage>
        <taxon>Bacteria</taxon>
        <taxon>Pseudomonadati</taxon>
        <taxon>Pseudomonadota</taxon>
        <taxon>Alphaproteobacteria</taxon>
        <taxon>Acetobacterales</taxon>
        <taxon>Acetobacteraceae</taxon>
    </lineage>
</organism>
<feature type="domain" description="Tetrapyrrole methylase" evidence="7">
    <location>
        <begin position="2"/>
        <end position="208"/>
    </location>
</feature>
<dbReference type="RefSeq" id="WP_281462800.1">
    <property type="nucleotide sequence ID" value="NZ_JASBAN010000001.1"/>
</dbReference>
<dbReference type="InterPro" id="IPR014776">
    <property type="entry name" value="4pyrrole_Mease_sub2"/>
</dbReference>
<dbReference type="InterPro" id="IPR014777">
    <property type="entry name" value="4pyrrole_Mease_sub1"/>
</dbReference>
<dbReference type="PANTHER" id="PTHR45790:SF4">
    <property type="entry name" value="COBALT-PRECORRIN-4 C(11)-METHYLTRANSFERASE"/>
    <property type="match status" value="1"/>
</dbReference>
<dbReference type="EC" id="2.1.1.133" evidence="8"/>
<comment type="pathway">
    <text evidence="1">Cofactor biosynthesis; adenosylcobalamin biosynthesis.</text>
</comment>
<dbReference type="Gene3D" id="3.40.1010.10">
    <property type="entry name" value="Cobalt-precorrin-4 Transmethylase, Domain 1"/>
    <property type="match status" value="1"/>
</dbReference>
<comment type="similarity">
    <text evidence="2">Belongs to the precorrin methyltransferase family.</text>
</comment>
<dbReference type="InterPro" id="IPR000878">
    <property type="entry name" value="4pyrrol_Mease"/>
</dbReference>
<accession>A0ABT6Q8E8</accession>
<evidence type="ECO:0000259" key="7">
    <source>
        <dbReference type="Pfam" id="PF00590"/>
    </source>
</evidence>
<keyword evidence="6" id="KW-0949">S-adenosyl-L-methionine</keyword>
<evidence type="ECO:0000256" key="1">
    <source>
        <dbReference type="ARBA" id="ARBA00004953"/>
    </source>
</evidence>
<evidence type="ECO:0000256" key="4">
    <source>
        <dbReference type="ARBA" id="ARBA00022603"/>
    </source>
</evidence>
<comment type="caution">
    <text evidence="8">The sequence shown here is derived from an EMBL/GenBank/DDBJ whole genome shotgun (WGS) entry which is preliminary data.</text>
</comment>
<sequence length="252" mass="27729">MTVHFIGAGPGAVDLLTLRGHKLLSECPICLYAGSIVPKEMLDFCPPDATLIDTAPLNLNQIEAEYVKAHQAGKDIARLHSGDLSVYSAVSEQIRRLIKHHIPYTLTPGVPAFAAAAALIEKELTIPEIAQSIVLTRISGRASSMPENEKLETFAKTGCTLVLHLAIHRLDEIVGRLAPFYGEDCPVIIAARVTWENEQILKGTLGTIIEQFNQQPVERTTLIMVGPALHDQQATESALYNVEYQRRFKIRS</sequence>
<proteinExistence type="inferred from homology"/>
<evidence type="ECO:0000256" key="2">
    <source>
        <dbReference type="ARBA" id="ARBA00005879"/>
    </source>
</evidence>
<keyword evidence="3" id="KW-0169">Cobalamin biosynthesis</keyword>
<protein>
    <submittedName>
        <fullName evidence="8">Precorrin-4 C(11)-methyltransferase</fullName>
        <ecNumber evidence="8">2.1.1.133</ecNumber>
    </submittedName>
</protein>
<dbReference type="Gene3D" id="3.30.950.10">
    <property type="entry name" value="Methyltransferase, Cobalt-precorrin-4 Transmethylase, Domain 2"/>
    <property type="match status" value="1"/>
</dbReference>
<dbReference type="EMBL" id="JASBAN010000001">
    <property type="protein sequence ID" value="MDI2113185.1"/>
    <property type="molecule type" value="Genomic_DNA"/>
</dbReference>
<dbReference type="PROSITE" id="PS00839">
    <property type="entry name" value="SUMT_1"/>
    <property type="match status" value="1"/>
</dbReference>
<dbReference type="Pfam" id="PF00590">
    <property type="entry name" value="TP_methylase"/>
    <property type="match status" value="1"/>
</dbReference>
<gene>
    <name evidence="8" type="primary">cobM</name>
    <name evidence="8" type="ORF">QJV33_07840</name>
</gene>
<dbReference type="GO" id="GO:0032259">
    <property type="term" value="P:methylation"/>
    <property type="evidence" value="ECO:0007669"/>
    <property type="project" value="UniProtKB-KW"/>
</dbReference>
<dbReference type="SUPFAM" id="SSF53790">
    <property type="entry name" value="Tetrapyrrole methylase"/>
    <property type="match status" value="1"/>
</dbReference>
<evidence type="ECO:0000256" key="3">
    <source>
        <dbReference type="ARBA" id="ARBA00022573"/>
    </source>
</evidence>
<dbReference type="PANTHER" id="PTHR45790">
    <property type="entry name" value="SIROHEME SYNTHASE-RELATED"/>
    <property type="match status" value="1"/>
</dbReference>
<dbReference type="InterPro" id="IPR006362">
    <property type="entry name" value="Cbl_synth_CobM/CibF"/>
</dbReference>
<evidence type="ECO:0000313" key="8">
    <source>
        <dbReference type="EMBL" id="MDI2113185.1"/>
    </source>
</evidence>
<keyword evidence="5 8" id="KW-0808">Transferase</keyword>
<dbReference type="NCBIfam" id="TIGR01465">
    <property type="entry name" value="cobM_cbiF"/>
    <property type="match status" value="1"/>
</dbReference>
<evidence type="ECO:0000256" key="5">
    <source>
        <dbReference type="ARBA" id="ARBA00022679"/>
    </source>
</evidence>
<dbReference type="InterPro" id="IPR050161">
    <property type="entry name" value="Siro_Cobalamin_biosynth"/>
</dbReference>
<dbReference type="Proteomes" id="UP001431775">
    <property type="component" value="Unassembled WGS sequence"/>
</dbReference>